<reference evidence="3" key="1">
    <citation type="submission" date="2025-08" db="UniProtKB">
        <authorList>
            <consortium name="RefSeq"/>
        </authorList>
    </citation>
    <scope>IDENTIFICATION</scope>
</reference>
<dbReference type="RefSeq" id="XP_012945664.1">
    <property type="nucleotide sequence ID" value="XM_013090210.1"/>
</dbReference>
<sequence>MTRPGARPTSTMSAKTSTSMASSATSTRQSRASGYTIMTAYGSRRIRRPQHSDAGAFVPGQSPPRKRYPLIFQDPDEYDRRRRQQEDSVGFTPRSKGQASSPEVTPNSASQQHGAVADAHSEQR</sequence>
<dbReference type="Proteomes" id="UP000694888">
    <property type="component" value="Unplaced"/>
</dbReference>
<accession>A0ABM1ADM5</accession>
<feature type="compositionally biased region" description="Polar residues" evidence="1">
    <location>
        <begin position="95"/>
        <end position="113"/>
    </location>
</feature>
<evidence type="ECO:0000313" key="3">
    <source>
        <dbReference type="RefSeq" id="XP_012945664.1"/>
    </source>
</evidence>
<dbReference type="GeneID" id="106013724"/>
<organism evidence="2 3">
    <name type="scientific">Aplysia californica</name>
    <name type="common">California sea hare</name>
    <dbReference type="NCBI Taxonomy" id="6500"/>
    <lineage>
        <taxon>Eukaryota</taxon>
        <taxon>Metazoa</taxon>
        <taxon>Spiralia</taxon>
        <taxon>Lophotrochozoa</taxon>
        <taxon>Mollusca</taxon>
        <taxon>Gastropoda</taxon>
        <taxon>Heterobranchia</taxon>
        <taxon>Euthyneura</taxon>
        <taxon>Tectipleura</taxon>
        <taxon>Aplysiida</taxon>
        <taxon>Aplysioidea</taxon>
        <taxon>Aplysiidae</taxon>
        <taxon>Aplysia</taxon>
    </lineage>
</organism>
<evidence type="ECO:0000256" key="1">
    <source>
        <dbReference type="SAM" id="MobiDB-lite"/>
    </source>
</evidence>
<name>A0ABM1ADM5_APLCA</name>
<keyword evidence="2" id="KW-1185">Reference proteome</keyword>
<feature type="compositionally biased region" description="Low complexity" evidence="1">
    <location>
        <begin position="9"/>
        <end position="33"/>
    </location>
</feature>
<evidence type="ECO:0000313" key="2">
    <source>
        <dbReference type="Proteomes" id="UP000694888"/>
    </source>
</evidence>
<gene>
    <name evidence="3" type="primary">LOC106013724</name>
</gene>
<feature type="region of interest" description="Disordered" evidence="1">
    <location>
        <begin position="1"/>
        <end position="124"/>
    </location>
</feature>
<protein>
    <submittedName>
        <fullName evidence="3">Uncharacterized protein LOC106013724</fullName>
    </submittedName>
</protein>
<proteinExistence type="predicted"/>